<evidence type="ECO:0000313" key="10">
    <source>
        <dbReference type="Proteomes" id="UP000278036"/>
    </source>
</evidence>
<dbReference type="PANTHER" id="PTHR30293">
    <property type="entry name" value="TRANSCRIPTIONAL REGULATORY PROTEIN NAC-RELATED"/>
    <property type="match status" value="1"/>
</dbReference>
<dbReference type="SUPFAM" id="SSF46785">
    <property type="entry name" value="Winged helix' DNA-binding domain"/>
    <property type="match status" value="1"/>
</dbReference>
<feature type="domain" description="HTH lysR-type" evidence="6">
    <location>
        <begin position="1"/>
        <end position="58"/>
    </location>
</feature>
<evidence type="ECO:0000313" key="7">
    <source>
        <dbReference type="EMBL" id="RKK06235.1"/>
    </source>
</evidence>
<evidence type="ECO:0000313" key="9">
    <source>
        <dbReference type="Proteomes" id="UP000274097"/>
    </source>
</evidence>
<dbReference type="PRINTS" id="PR00039">
    <property type="entry name" value="HTHLYSR"/>
</dbReference>
<dbReference type="CDD" id="cd08433">
    <property type="entry name" value="PBP2_Nac"/>
    <property type="match status" value="1"/>
</dbReference>
<dbReference type="InterPro" id="IPR000847">
    <property type="entry name" value="LysR_HTH_N"/>
</dbReference>
<dbReference type="InterPro" id="IPR036388">
    <property type="entry name" value="WH-like_DNA-bd_sf"/>
</dbReference>
<evidence type="ECO:0000256" key="2">
    <source>
        <dbReference type="ARBA" id="ARBA00023015"/>
    </source>
</evidence>
<dbReference type="Pfam" id="PF03466">
    <property type="entry name" value="LysR_substrate"/>
    <property type="match status" value="1"/>
</dbReference>
<dbReference type="Proteomes" id="UP000274097">
    <property type="component" value="Unassembled WGS sequence"/>
</dbReference>
<keyword evidence="4" id="KW-0010">Activator</keyword>
<gene>
    <name evidence="7" type="ORF">D6Z83_00220</name>
    <name evidence="8" type="ORF">EBE87_18990</name>
</gene>
<protein>
    <submittedName>
        <fullName evidence="7">LysR family transcriptional regulator</fullName>
    </submittedName>
</protein>
<dbReference type="InParanoid" id="A0A3A9JNX2"/>
<dbReference type="EMBL" id="RFLX01000016">
    <property type="protein sequence ID" value="RMI19735.1"/>
    <property type="molecule type" value="Genomic_DNA"/>
</dbReference>
<dbReference type="Pfam" id="PF00126">
    <property type="entry name" value="HTH_1"/>
    <property type="match status" value="1"/>
</dbReference>
<organism evidence="7 10">
    <name type="scientific">Teichococcus wenyumeiae</name>
    <dbReference type="NCBI Taxonomy" id="2478470"/>
    <lineage>
        <taxon>Bacteria</taxon>
        <taxon>Pseudomonadati</taxon>
        <taxon>Pseudomonadota</taxon>
        <taxon>Alphaproteobacteria</taxon>
        <taxon>Acetobacterales</taxon>
        <taxon>Roseomonadaceae</taxon>
        <taxon>Roseomonas</taxon>
    </lineage>
</organism>
<dbReference type="Gene3D" id="3.40.190.290">
    <property type="match status" value="1"/>
</dbReference>
<sequence length="307" mass="33466">MDFRQLRTFKAVAELGSLSKASDRLRIAQPALSRHIKLLEHELRTELFIRNGRGMQLTSAGCMLLERTAGLVRQMEQVRDDIQSFSASPAGRVVLGLVPTVSTVLSARFARRVVNELPDVALCIVESYGGHLLEWLNRGEMDLALIYGPAVDLHLSAQPLGRDEVVVVGPPGSGLREAGPVRLAWLAQQKLVLPSHSHGLRTLIERAAAKRGLSLRVMLEADSYRVLTSFVEEGLGFSVLPPSSIAAELRAGRLEAAPLNPAVTRELVLAAPVDRPSSVAATAVANLIVEEVRCLWQEGLWDIQLET</sequence>
<name>A0A3A9JNX2_9PROT</name>
<dbReference type="SUPFAM" id="SSF53850">
    <property type="entry name" value="Periplasmic binding protein-like II"/>
    <property type="match status" value="1"/>
</dbReference>
<evidence type="ECO:0000313" key="8">
    <source>
        <dbReference type="EMBL" id="RMI19735.1"/>
    </source>
</evidence>
<dbReference type="GO" id="GO:0003677">
    <property type="term" value="F:DNA binding"/>
    <property type="evidence" value="ECO:0007669"/>
    <property type="project" value="UniProtKB-KW"/>
</dbReference>
<dbReference type="OrthoDB" id="8479357at2"/>
<keyword evidence="3" id="KW-0238">DNA-binding</keyword>
<evidence type="ECO:0000256" key="3">
    <source>
        <dbReference type="ARBA" id="ARBA00023125"/>
    </source>
</evidence>
<dbReference type="PANTHER" id="PTHR30293:SF0">
    <property type="entry name" value="NITROGEN ASSIMILATION REGULATORY PROTEIN NAC"/>
    <property type="match status" value="1"/>
</dbReference>
<evidence type="ECO:0000256" key="1">
    <source>
        <dbReference type="ARBA" id="ARBA00009437"/>
    </source>
</evidence>
<dbReference type="EMBL" id="RAQU01000001">
    <property type="protein sequence ID" value="RKK06235.1"/>
    <property type="molecule type" value="Genomic_DNA"/>
</dbReference>
<keyword evidence="5" id="KW-0804">Transcription</keyword>
<dbReference type="Proteomes" id="UP000278036">
    <property type="component" value="Unassembled WGS sequence"/>
</dbReference>
<comment type="caution">
    <text evidence="7">The sequence shown here is derived from an EMBL/GenBank/DDBJ whole genome shotgun (WGS) entry which is preliminary data.</text>
</comment>
<proteinExistence type="inferred from homology"/>
<evidence type="ECO:0000256" key="5">
    <source>
        <dbReference type="ARBA" id="ARBA00023163"/>
    </source>
</evidence>
<keyword evidence="9" id="KW-1185">Reference proteome</keyword>
<dbReference type="GO" id="GO:2000142">
    <property type="term" value="P:regulation of DNA-templated transcription initiation"/>
    <property type="evidence" value="ECO:0007669"/>
    <property type="project" value="TreeGrafter"/>
</dbReference>
<accession>A0A3A9JNX2</accession>
<dbReference type="PROSITE" id="PS50931">
    <property type="entry name" value="HTH_LYSR"/>
    <property type="match status" value="1"/>
</dbReference>
<reference evidence="7 10" key="1">
    <citation type="submission" date="2018-09" db="EMBL/GenBank/DDBJ databases">
        <title>Roseomonas sp. nov., isolated from feces of Tibetan antelopes in the Qinghai-Tibet plateau, China.</title>
        <authorList>
            <person name="Tian Z."/>
        </authorList>
    </citation>
    <scope>NUCLEOTIDE SEQUENCE [LARGE SCALE GENOMIC DNA]</scope>
    <source>
        <strain evidence="8 9">Z23</strain>
        <strain evidence="7 10">Z24</strain>
    </source>
</reference>
<dbReference type="FunFam" id="1.10.10.10:FF:000001">
    <property type="entry name" value="LysR family transcriptional regulator"/>
    <property type="match status" value="1"/>
</dbReference>
<comment type="similarity">
    <text evidence="1">Belongs to the LysR transcriptional regulatory family.</text>
</comment>
<dbReference type="InterPro" id="IPR036390">
    <property type="entry name" value="WH_DNA-bd_sf"/>
</dbReference>
<dbReference type="InterPro" id="IPR005119">
    <property type="entry name" value="LysR_subst-bd"/>
</dbReference>
<dbReference type="Gene3D" id="1.10.10.10">
    <property type="entry name" value="Winged helix-like DNA-binding domain superfamily/Winged helix DNA-binding domain"/>
    <property type="match status" value="1"/>
</dbReference>
<dbReference type="FunCoup" id="A0A3A9JNX2">
    <property type="interactions" value="225"/>
</dbReference>
<evidence type="ECO:0000259" key="6">
    <source>
        <dbReference type="PROSITE" id="PS50931"/>
    </source>
</evidence>
<keyword evidence="2" id="KW-0805">Transcription regulation</keyword>
<dbReference type="AlphaFoldDB" id="A0A3A9JNX2"/>
<evidence type="ECO:0000256" key="4">
    <source>
        <dbReference type="ARBA" id="ARBA00023159"/>
    </source>
</evidence>
<dbReference type="GO" id="GO:0003700">
    <property type="term" value="F:DNA-binding transcription factor activity"/>
    <property type="evidence" value="ECO:0007669"/>
    <property type="project" value="InterPro"/>
</dbReference>